<keyword evidence="5" id="KW-1185">Reference proteome</keyword>
<evidence type="ECO:0000313" key="4">
    <source>
        <dbReference type="EMBL" id="PVU96981.1"/>
    </source>
</evidence>
<keyword evidence="1 3" id="KW-0853">WD repeat</keyword>
<dbReference type="InterPro" id="IPR036322">
    <property type="entry name" value="WD40_repeat_dom_sf"/>
</dbReference>
<name>A0A2T9YXB1_9FUNG</name>
<dbReference type="InterPro" id="IPR001680">
    <property type="entry name" value="WD40_rpt"/>
</dbReference>
<evidence type="ECO:0000256" key="1">
    <source>
        <dbReference type="ARBA" id="ARBA00022574"/>
    </source>
</evidence>
<feature type="repeat" description="WD" evidence="3">
    <location>
        <begin position="233"/>
        <end position="267"/>
    </location>
</feature>
<dbReference type="PANTHER" id="PTHR10971">
    <property type="entry name" value="MRNA EXPORT FACTOR AND BUB3"/>
    <property type="match status" value="1"/>
</dbReference>
<evidence type="ECO:0000256" key="2">
    <source>
        <dbReference type="ARBA" id="ARBA00022737"/>
    </source>
</evidence>
<dbReference type="SMART" id="SM00320">
    <property type="entry name" value="WD40"/>
    <property type="match status" value="4"/>
</dbReference>
<dbReference type="OrthoDB" id="10262475at2759"/>
<dbReference type="InterPro" id="IPR015943">
    <property type="entry name" value="WD40/YVTN_repeat-like_dom_sf"/>
</dbReference>
<dbReference type="Gene3D" id="2.130.10.10">
    <property type="entry name" value="YVTN repeat-like/Quinoprotein amine dehydrogenase"/>
    <property type="match status" value="1"/>
</dbReference>
<dbReference type="Pfam" id="PF00400">
    <property type="entry name" value="WD40"/>
    <property type="match status" value="3"/>
</dbReference>
<dbReference type="EMBL" id="MBFT01000125">
    <property type="protein sequence ID" value="PVU96981.1"/>
    <property type="molecule type" value="Genomic_DNA"/>
</dbReference>
<dbReference type="PROSITE" id="PS50294">
    <property type="entry name" value="WD_REPEATS_REGION"/>
    <property type="match status" value="1"/>
</dbReference>
<dbReference type="Proteomes" id="UP000245699">
    <property type="component" value="Unassembled WGS sequence"/>
</dbReference>
<keyword evidence="2" id="KW-0677">Repeat</keyword>
<dbReference type="PROSITE" id="PS50082">
    <property type="entry name" value="WD_REPEATS_2"/>
    <property type="match status" value="2"/>
</dbReference>
<evidence type="ECO:0000256" key="3">
    <source>
        <dbReference type="PROSITE-ProRule" id="PRU00221"/>
    </source>
</evidence>
<dbReference type="STRING" id="61424.A0A2T9YXB1"/>
<dbReference type="AlphaFoldDB" id="A0A2T9YXB1"/>
<protein>
    <submittedName>
        <fullName evidence="4">Uncharacterized protein</fullName>
    </submittedName>
</protein>
<accession>A0A2T9YXB1</accession>
<comment type="caution">
    <text evidence="4">The sequence shown here is derived from an EMBL/GenBank/DDBJ whole genome shotgun (WGS) entry which is preliminary data.</text>
</comment>
<feature type="repeat" description="WD" evidence="3">
    <location>
        <begin position="89"/>
        <end position="130"/>
    </location>
</feature>
<reference evidence="4 5" key="1">
    <citation type="journal article" date="2018" name="MBio">
        <title>Comparative Genomics Reveals the Core Gene Toolbox for the Fungus-Insect Symbiosis.</title>
        <authorList>
            <person name="Wang Y."/>
            <person name="Stata M."/>
            <person name="Wang W."/>
            <person name="Stajich J.E."/>
            <person name="White M.M."/>
            <person name="Moncalvo J.M."/>
        </authorList>
    </citation>
    <scope>NUCLEOTIDE SEQUENCE [LARGE SCALE GENOMIC DNA]</scope>
    <source>
        <strain evidence="4 5">AUS-77-4</strain>
    </source>
</reference>
<evidence type="ECO:0000313" key="5">
    <source>
        <dbReference type="Proteomes" id="UP000245699"/>
    </source>
</evidence>
<dbReference type="SUPFAM" id="SSF50978">
    <property type="entry name" value="WD40 repeat-like"/>
    <property type="match status" value="1"/>
</dbReference>
<proteinExistence type="predicted"/>
<organism evidence="4 5">
    <name type="scientific">Furculomyces boomerangus</name>
    <dbReference type="NCBI Taxonomy" id="61424"/>
    <lineage>
        <taxon>Eukaryota</taxon>
        <taxon>Fungi</taxon>
        <taxon>Fungi incertae sedis</taxon>
        <taxon>Zoopagomycota</taxon>
        <taxon>Kickxellomycotina</taxon>
        <taxon>Harpellomycetes</taxon>
        <taxon>Harpellales</taxon>
        <taxon>Harpellaceae</taxon>
        <taxon>Furculomyces</taxon>
    </lineage>
</organism>
<sequence>MAEFVLDNSPTDCISTLEFHPINPDLLLATSWDKKVRIYNVNSNTVQESEHHTGAVLAGCFSSTGQQVFSGGLDCKLVQWDLDKDSFELGSHDKPISCMDFNTNHNLITTGSWDKSTILWDYSSPNPLIEKLEQSERVYTLSTKENLLFLGLAGRQIVVYDLRNRATPLEVKQSMLKYPTRKIMVNPNLSGFVYSSIEGRVAVEYFGDNKAKYAFKCHRKSDKEAGVDTVYPVNALEFHPIYNTLATGGSDGMVSLWDSVNKKRLKQYGPYSSGVSTISFNRVGLLMAVGSSYTFDQGEKEGMKDEIYIRKLGETEAKPKSKKN</sequence>
<gene>
    <name evidence="4" type="ORF">BB559_002168</name>
</gene>